<dbReference type="InterPro" id="IPR011322">
    <property type="entry name" value="N-reg_PII-like_a/b"/>
</dbReference>
<dbReference type="RefSeq" id="WP_184048635.1">
    <property type="nucleotide sequence ID" value="NZ_JACIGK010000048.1"/>
</dbReference>
<name>A0A7W6WBJ2_9PROT</name>
<dbReference type="Pfam" id="PF09413">
    <property type="entry name" value="DUF2007"/>
    <property type="match status" value="1"/>
</dbReference>
<accession>A0A7W6WBJ2</accession>
<dbReference type="EMBL" id="JACIGK010000048">
    <property type="protein sequence ID" value="MBB4268084.1"/>
    <property type="molecule type" value="Genomic_DNA"/>
</dbReference>
<keyword evidence="3" id="KW-1185">Reference proteome</keyword>
<protein>
    <recommendedName>
        <fullName evidence="1">DUF2007 domain-containing protein</fullName>
    </recommendedName>
</protein>
<evidence type="ECO:0000313" key="2">
    <source>
        <dbReference type="EMBL" id="MBB4268084.1"/>
    </source>
</evidence>
<proteinExistence type="predicted"/>
<evidence type="ECO:0000313" key="3">
    <source>
        <dbReference type="Proteomes" id="UP000554286"/>
    </source>
</evidence>
<feature type="domain" description="DUF2007" evidence="1">
    <location>
        <begin position="6"/>
        <end position="68"/>
    </location>
</feature>
<gene>
    <name evidence="2" type="ORF">GGD89_003738</name>
</gene>
<reference evidence="2 3" key="1">
    <citation type="submission" date="2020-08" db="EMBL/GenBank/DDBJ databases">
        <title>Genome sequencing of Purple Non-Sulfur Bacteria from various extreme environments.</title>
        <authorList>
            <person name="Mayer M."/>
        </authorList>
    </citation>
    <scope>NUCLEOTIDE SEQUENCE [LARGE SCALE GENOMIC DNA]</scope>
    <source>
        <strain evidence="2 3">JA131</strain>
    </source>
</reference>
<dbReference type="SUPFAM" id="SSF54913">
    <property type="entry name" value="GlnB-like"/>
    <property type="match status" value="1"/>
</dbReference>
<comment type="caution">
    <text evidence="2">The sequence shown here is derived from an EMBL/GenBank/DDBJ whole genome shotgun (WGS) entry which is preliminary data.</text>
</comment>
<dbReference type="Proteomes" id="UP000554286">
    <property type="component" value="Unassembled WGS sequence"/>
</dbReference>
<dbReference type="Gene3D" id="3.30.70.790">
    <property type="entry name" value="UreE, C-terminal domain"/>
    <property type="match status" value="1"/>
</dbReference>
<sequence length="91" mass="9918">MEGLRELTVVGDRVFLSFLVNQLDQEGIRAIVFDHHTSAALGFAVQGLGVRVCVAEDQYERARWVLADVAPDLASDMVPEGDTSTEGRSGR</sequence>
<dbReference type="InterPro" id="IPR018551">
    <property type="entry name" value="DUF2007"/>
</dbReference>
<organism evidence="2 3">
    <name type="scientific">Roseospira visakhapatnamensis</name>
    <dbReference type="NCBI Taxonomy" id="390880"/>
    <lineage>
        <taxon>Bacteria</taxon>
        <taxon>Pseudomonadati</taxon>
        <taxon>Pseudomonadota</taxon>
        <taxon>Alphaproteobacteria</taxon>
        <taxon>Rhodospirillales</taxon>
        <taxon>Rhodospirillaceae</taxon>
        <taxon>Roseospira</taxon>
    </lineage>
</organism>
<dbReference type="AlphaFoldDB" id="A0A7W6WBJ2"/>
<evidence type="ECO:0000259" key="1">
    <source>
        <dbReference type="Pfam" id="PF09413"/>
    </source>
</evidence>